<dbReference type="InterPro" id="IPR014756">
    <property type="entry name" value="Ig_E-set"/>
</dbReference>
<dbReference type="GO" id="GO:0004135">
    <property type="term" value="F:amylo-alpha-1,6-glucosidase activity"/>
    <property type="evidence" value="ECO:0007669"/>
    <property type="project" value="InterPro"/>
</dbReference>
<evidence type="ECO:0000256" key="3">
    <source>
        <dbReference type="ARBA" id="ARBA00023295"/>
    </source>
</evidence>
<keyword evidence="2" id="KW-0378">Hydrolase</keyword>
<comment type="caution">
    <text evidence="6">The sequence shown here is derived from an EMBL/GenBank/DDBJ whole genome shotgun (WGS) entry which is preliminary data.</text>
</comment>
<dbReference type="OrthoDB" id="3236218at2"/>
<dbReference type="Pfam" id="PF02922">
    <property type="entry name" value="CBM_48"/>
    <property type="match status" value="1"/>
</dbReference>
<dbReference type="PANTHER" id="PTHR43002">
    <property type="entry name" value="GLYCOGEN DEBRANCHING ENZYME"/>
    <property type="match status" value="1"/>
</dbReference>
<dbReference type="SUPFAM" id="SSF51445">
    <property type="entry name" value="(Trans)glycosidases"/>
    <property type="match status" value="1"/>
</dbReference>
<dbReference type="Gene3D" id="2.60.40.10">
    <property type="entry name" value="Immunoglobulins"/>
    <property type="match status" value="1"/>
</dbReference>
<sequence length="788" mass="83367">MSSTSSPSSGAVSTPALPLGVRLSGTGAHAAVVATRADAVAVCLLDPDGASGWSERRVPLTRRPGGLWTGDLPGVRAGQRYGLRVDGPWDPRAGLRHDPSKLLLDPYALAVEGEVQWGPELFAHEVDGPQWLPREAHGPDQRRSGLDSAGRVPVGVVVDAPAADQAARPRTPWSRTAVYEAHLRGLTVLHPDVPPELRGTWAGLAHPAVVEHLTRLGVTAVELLPVQAIGNEISLARRGQSNYWGYSTLSWFAPEPRYATAAARAAGPAAVLAEVRDAVAALHEAGLEVLLDVVYNHSCEGHAHDGPSLSLRGIDAAGYYRLDGDGRDVDSTGCGNSLDFGRPQCVRLAMDSLRHWVTAFGVDGFRFDLAPTLGRGLDGAYRPDAPLLLAMGADPVLSDVKLIAEPWDLGPDGWRTGDFPVPFGEWNDRFRDGAREFWLAVPGRASRGEPTGSGLGELALRLTGSADRFGGGPNDRGPLASVSFITAHDGFTLADACAFDHKHNHANGEDNRDGTDANRSWNHGMEGWPGEGGTAAGPLLGAVGADGPAAVDPDELMVAALRRRSMRNLLATLVLSAGVPMITAGDEVGRTQGGNNNPYCLDDETSWVDWRLAPWQEDLLESTRELLGLRAAHPVLRAEQPPRPASQPPVAGAPQLTWWDAEGGPMDPEDWQDPQNRTVQVHLGADQTGGEDLLLVLAGDLDDGVLVLPPQAGVAGYRLLWDSAVERYPAGTLGGLDDVGTKVPVSALSVRLYRPFASPQDDDGDASAAVEPAAGQSTAPSAPTTARR</sequence>
<dbReference type="RefSeq" id="WP_147927328.1">
    <property type="nucleotide sequence ID" value="NZ_VKAC01000009.1"/>
</dbReference>
<dbReference type="InterPro" id="IPR017853">
    <property type="entry name" value="GH"/>
</dbReference>
<dbReference type="CDD" id="cd11326">
    <property type="entry name" value="AmyAc_Glg_debranch"/>
    <property type="match status" value="1"/>
</dbReference>
<evidence type="ECO:0000313" key="7">
    <source>
        <dbReference type="Proteomes" id="UP000321234"/>
    </source>
</evidence>
<dbReference type="InterPro" id="IPR004193">
    <property type="entry name" value="Glyco_hydro_13_N"/>
</dbReference>
<dbReference type="SMART" id="SM00642">
    <property type="entry name" value="Aamy"/>
    <property type="match status" value="1"/>
</dbReference>
<organism evidence="6 7">
    <name type="scientific">Quadrisphaera setariae</name>
    <dbReference type="NCBI Taxonomy" id="2593304"/>
    <lineage>
        <taxon>Bacteria</taxon>
        <taxon>Bacillati</taxon>
        <taxon>Actinomycetota</taxon>
        <taxon>Actinomycetes</taxon>
        <taxon>Kineosporiales</taxon>
        <taxon>Kineosporiaceae</taxon>
        <taxon>Quadrisphaera</taxon>
    </lineage>
</organism>
<feature type="region of interest" description="Disordered" evidence="4">
    <location>
        <begin position="756"/>
        <end position="788"/>
    </location>
</feature>
<dbReference type="NCBIfam" id="TIGR02100">
    <property type="entry name" value="glgX_debranch"/>
    <property type="match status" value="1"/>
</dbReference>
<evidence type="ECO:0000256" key="1">
    <source>
        <dbReference type="ARBA" id="ARBA00008061"/>
    </source>
</evidence>
<dbReference type="Gene3D" id="3.20.20.80">
    <property type="entry name" value="Glycosidases"/>
    <property type="match status" value="1"/>
</dbReference>
<dbReference type="InterPro" id="IPR011837">
    <property type="entry name" value="Glycogen_debranch_GlgX"/>
</dbReference>
<dbReference type="InterPro" id="IPR013783">
    <property type="entry name" value="Ig-like_fold"/>
</dbReference>
<evidence type="ECO:0000313" key="6">
    <source>
        <dbReference type="EMBL" id="TXR55322.1"/>
    </source>
</evidence>
<dbReference type="InterPro" id="IPR006047">
    <property type="entry name" value="GH13_cat_dom"/>
</dbReference>
<dbReference type="InterPro" id="IPR013780">
    <property type="entry name" value="Glyco_hydro_b"/>
</dbReference>
<dbReference type="Proteomes" id="UP000321234">
    <property type="component" value="Unassembled WGS sequence"/>
</dbReference>
<keyword evidence="7" id="KW-1185">Reference proteome</keyword>
<dbReference type="InterPro" id="IPR044505">
    <property type="entry name" value="GlgX_Isoamylase_N_E_set"/>
</dbReference>
<evidence type="ECO:0000256" key="2">
    <source>
        <dbReference type="ARBA" id="ARBA00022801"/>
    </source>
</evidence>
<accession>A0A5C8ZBK8</accession>
<dbReference type="SUPFAM" id="SSF51011">
    <property type="entry name" value="Glycosyl hydrolase domain"/>
    <property type="match status" value="1"/>
</dbReference>
<feature type="compositionally biased region" description="Polar residues" evidence="4">
    <location>
        <begin position="775"/>
        <end position="788"/>
    </location>
</feature>
<proteinExistence type="inferred from homology"/>
<dbReference type="Gene3D" id="2.60.40.1180">
    <property type="entry name" value="Golgi alpha-mannosidase II"/>
    <property type="match status" value="1"/>
</dbReference>
<dbReference type="GO" id="GO:0005980">
    <property type="term" value="P:glycogen catabolic process"/>
    <property type="evidence" value="ECO:0007669"/>
    <property type="project" value="InterPro"/>
</dbReference>
<comment type="similarity">
    <text evidence="1">Belongs to the glycosyl hydrolase 13 family.</text>
</comment>
<reference evidence="6 7" key="1">
    <citation type="submission" date="2019-07" db="EMBL/GenBank/DDBJ databases">
        <title>Quadrisphaera sp. strain DD2A genome sequencing and assembly.</title>
        <authorList>
            <person name="Kim I."/>
        </authorList>
    </citation>
    <scope>NUCLEOTIDE SEQUENCE [LARGE SCALE GENOMIC DNA]</scope>
    <source>
        <strain evidence="6 7">DD2A</strain>
    </source>
</reference>
<feature type="domain" description="Glycosyl hydrolase family 13 catalytic" evidence="5">
    <location>
        <begin position="192"/>
        <end position="630"/>
    </location>
</feature>
<dbReference type="EMBL" id="VKAC01000009">
    <property type="protein sequence ID" value="TXR55322.1"/>
    <property type="molecule type" value="Genomic_DNA"/>
</dbReference>
<dbReference type="AlphaFoldDB" id="A0A5C8ZBK8"/>
<dbReference type="SUPFAM" id="SSF81296">
    <property type="entry name" value="E set domains"/>
    <property type="match status" value="1"/>
</dbReference>
<gene>
    <name evidence="6" type="primary">glgX</name>
    <name evidence="6" type="ORF">FMM08_15775</name>
</gene>
<evidence type="ECO:0000259" key="5">
    <source>
        <dbReference type="SMART" id="SM00642"/>
    </source>
</evidence>
<protein>
    <submittedName>
        <fullName evidence="6">Glycogen debranching protein GlgX</fullName>
    </submittedName>
</protein>
<name>A0A5C8ZBK8_9ACTN</name>
<dbReference type="CDD" id="cd02856">
    <property type="entry name" value="E_set_GDE_Isoamylase_N"/>
    <property type="match status" value="1"/>
</dbReference>
<evidence type="ECO:0000256" key="4">
    <source>
        <dbReference type="SAM" id="MobiDB-lite"/>
    </source>
</evidence>
<keyword evidence="3" id="KW-0326">Glycosidase</keyword>